<feature type="transmembrane region" description="Helical" evidence="5">
    <location>
        <begin position="52"/>
        <end position="69"/>
    </location>
</feature>
<dbReference type="OrthoDB" id="196264at2759"/>
<reference evidence="6 7" key="1">
    <citation type="journal article" date="2017" name="PLoS Biol.">
        <title>The sea cucumber genome provides insights into morphological evolution and visceral regeneration.</title>
        <authorList>
            <person name="Zhang X."/>
            <person name="Sun L."/>
            <person name="Yuan J."/>
            <person name="Sun Y."/>
            <person name="Gao Y."/>
            <person name="Zhang L."/>
            <person name="Li S."/>
            <person name="Dai H."/>
            <person name="Hamel J.F."/>
            <person name="Liu C."/>
            <person name="Yu Y."/>
            <person name="Liu S."/>
            <person name="Lin W."/>
            <person name="Guo K."/>
            <person name="Jin S."/>
            <person name="Xu P."/>
            <person name="Storey K.B."/>
            <person name="Huan P."/>
            <person name="Zhang T."/>
            <person name="Zhou Y."/>
            <person name="Zhang J."/>
            <person name="Lin C."/>
            <person name="Li X."/>
            <person name="Xing L."/>
            <person name="Huo D."/>
            <person name="Sun M."/>
            <person name="Wang L."/>
            <person name="Mercier A."/>
            <person name="Li F."/>
            <person name="Yang H."/>
            <person name="Xiang J."/>
        </authorList>
    </citation>
    <scope>NUCLEOTIDE SEQUENCE [LARGE SCALE GENOMIC DNA]</scope>
    <source>
        <strain evidence="6">Shaxun</strain>
        <tissue evidence="6">Muscle</tissue>
    </source>
</reference>
<comment type="similarity">
    <text evidence="2">Belongs to the monovalent cation:proton antiporter 1 (CPA1) transporter (TC 2.A.36) family.</text>
</comment>
<evidence type="ECO:0000313" key="6">
    <source>
        <dbReference type="EMBL" id="PIK54791.1"/>
    </source>
</evidence>
<organism evidence="6 7">
    <name type="scientific">Stichopus japonicus</name>
    <name type="common">Sea cucumber</name>
    <dbReference type="NCBI Taxonomy" id="307972"/>
    <lineage>
        <taxon>Eukaryota</taxon>
        <taxon>Metazoa</taxon>
        <taxon>Echinodermata</taxon>
        <taxon>Eleutherozoa</taxon>
        <taxon>Echinozoa</taxon>
        <taxon>Holothuroidea</taxon>
        <taxon>Aspidochirotacea</taxon>
        <taxon>Aspidochirotida</taxon>
        <taxon>Stichopodidae</taxon>
        <taxon>Apostichopus</taxon>
    </lineage>
</organism>
<feature type="region of interest" description="Disordered" evidence="4">
    <location>
        <begin position="152"/>
        <end position="231"/>
    </location>
</feature>
<comment type="subcellular location">
    <subcellularLocation>
        <location evidence="1">Cell membrane</location>
        <topology evidence="1">Multi-pass membrane protein</topology>
    </subcellularLocation>
</comment>
<dbReference type="GO" id="GO:0005886">
    <property type="term" value="C:plasma membrane"/>
    <property type="evidence" value="ECO:0007669"/>
    <property type="project" value="UniProtKB-SubCell"/>
</dbReference>
<name>A0A2G8L3F9_STIJA</name>
<evidence type="ECO:0008006" key="8">
    <source>
        <dbReference type="Google" id="ProtNLM"/>
    </source>
</evidence>
<dbReference type="Proteomes" id="UP000230750">
    <property type="component" value="Unassembled WGS sequence"/>
</dbReference>
<evidence type="ECO:0000256" key="2">
    <source>
        <dbReference type="ARBA" id="ARBA00007367"/>
    </source>
</evidence>
<dbReference type="AlphaFoldDB" id="A0A2G8L3F9"/>
<gene>
    <name evidence="6" type="ORF">BSL78_08313</name>
</gene>
<proteinExistence type="inferred from homology"/>
<dbReference type="GO" id="GO:0006885">
    <property type="term" value="P:regulation of pH"/>
    <property type="evidence" value="ECO:0007669"/>
    <property type="project" value="InterPro"/>
</dbReference>
<protein>
    <recommendedName>
        <fullName evidence="8">Sodium/hydrogen exchanger 7</fullName>
    </recommendedName>
</protein>
<evidence type="ECO:0000313" key="7">
    <source>
        <dbReference type="Proteomes" id="UP000230750"/>
    </source>
</evidence>
<dbReference type="STRING" id="307972.A0A2G8L3F9"/>
<dbReference type="InterPro" id="IPR002090">
    <property type="entry name" value="NHE-6/7/9"/>
</dbReference>
<keyword evidence="3" id="KW-1003">Cell membrane</keyword>
<evidence type="ECO:0000256" key="5">
    <source>
        <dbReference type="SAM" id="Phobius"/>
    </source>
</evidence>
<sequence>MDQVNELADNLVQSQHRLDSLNLLLFLFLLVLTILTIWLFKQHRFRFIHETGLAMIYGVVIGAVVWFTAELKHSTPKVHTDIMSCKEELDPPENLYLQLQFSPNQSVYFSYAREELLKDLDVNNTVSTNTFGDSAPTIVPCYAAIRQMRERNDPTAPHQSSSPTILTNRPHQPSSPIILTNHSHQPSSPTILTNHTHQSSSPIILTNHPHQSSSPIILTNHPHQSSSPIIL</sequence>
<feature type="compositionally biased region" description="Polar residues" evidence="4">
    <location>
        <begin position="157"/>
        <end position="231"/>
    </location>
</feature>
<dbReference type="GO" id="GO:0015385">
    <property type="term" value="F:sodium:proton antiporter activity"/>
    <property type="evidence" value="ECO:0007669"/>
    <property type="project" value="InterPro"/>
</dbReference>
<evidence type="ECO:0000256" key="3">
    <source>
        <dbReference type="ARBA" id="ARBA00022475"/>
    </source>
</evidence>
<keyword evidence="5" id="KW-0812">Transmembrane</keyword>
<comment type="caution">
    <text evidence="6">The sequence shown here is derived from an EMBL/GenBank/DDBJ whole genome shotgun (WGS) entry which is preliminary data.</text>
</comment>
<feature type="transmembrane region" description="Helical" evidence="5">
    <location>
        <begin position="20"/>
        <end position="40"/>
    </location>
</feature>
<evidence type="ECO:0000256" key="4">
    <source>
        <dbReference type="SAM" id="MobiDB-lite"/>
    </source>
</evidence>
<keyword evidence="5" id="KW-0472">Membrane</keyword>
<keyword evidence="5" id="KW-1133">Transmembrane helix</keyword>
<dbReference type="PRINTS" id="PR01088">
    <property type="entry name" value="NAHEXCHNGR6"/>
</dbReference>
<keyword evidence="7" id="KW-1185">Reference proteome</keyword>
<dbReference type="EMBL" id="MRZV01000234">
    <property type="protein sequence ID" value="PIK54791.1"/>
    <property type="molecule type" value="Genomic_DNA"/>
</dbReference>
<evidence type="ECO:0000256" key="1">
    <source>
        <dbReference type="ARBA" id="ARBA00004651"/>
    </source>
</evidence>
<accession>A0A2G8L3F9</accession>